<keyword evidence="4" id="KW-0547">Nucleotide-binding</keyword>
<dbReference type="AlphaFoldDB" id="A0A919RRF0"/>
<dbReference type="GO" id="GO:0005886">
    <property type="term" value="C:plasma membrane"/>
    <property type="evidence" value="ECO:0007669"/>
    <property type="project" value="UniProtKB-SubCell"/>
</dbReference>
<evidence type="ECO:0000256" key="4">
    <source>
        <dbReference type="ARBA" id="ARBA00022741"/>
    </source>
</evidence>
<evidence type="ECO:0000259" key="9">
    <source>
        <dbReference type="PROSITE" id="PS50893"/>
    </source>
</evidence>
<accession>A0A919RRF0</accession>
<evidence type="ECO:0000256" key="7">
    <source>
        <dbReference type="ARBA" id="ARBA00023136"/>
    </source>
</evidence>
<dbReference type="PROSITE" id="PS50893">
    <property type="entry name" value="ABC_TRANSPORTER_2"/>
    <property type="match status" value="1"/>
</dbReference>
<dbReference type="PANTHER" id="PTHR42711:SF16">
    <property type="entry name" value="ABC TRANSPORTER ATP-BINDING PROTEIN"/>
    <property type="match status" value="1"/>
</dbReference>
<evidence type="ECO:0000313" key="11">
    <source>
        <dbReference type="Proteomes" id="UP000606172"/>
    </source>
</evidence>
<reference evidence="10" key="1">
    <citation type="submission" date="2021-01" db="EMBL/GenBank/DDBJ databases">
        <title>Whole genome shotgun sequence of Sinosporangium siamense NBRC 109515.</title>
        <authorList>
            <person name="Komaki H."/>
            <person name="Tamura T."/>
        </authorList>
    </citation>
    <scope>NUCLEOTIDE SEQUENCE</scope>
    <source>
        <strain evidence="10">NBRC 109515</strain>
    </source>
</reference>
<evidence type="ECO:0000256" key="3">
    <source>
        <dbReference type="ARBA" id="ARBA00022475"/>
    </source>
</evidence>
<dbReference type="RefSeq" id="WP_204032526.1">
    <property type="nucleotide sequence ID" value="NZ_BOOW01000055.1"/>
</dbReference>
<dbReference type="Pfam" id="PF00005">
    <property type="entry name" value="ABC_tran"/>
    <property type="match status" value="1"/>
</dbReference>
<keyword evidence="7" id="KW-0472">Membrane</keyword>
<dbReference type="InterPro" id="IPR003439">
    <property type="entry name" value="ABC_transporter-like_ATP-bd"/>
</dbReference>
<gene>
    <name evidence="10" type="ORF">Ssi02_73520</name>
</gene>
<name>A0A919RRF0_9ACTN</name>
<dbReference type="SMART" id="SM00382">
    <property type="entry name" value="AAA"/>
    <property type="match status" value="1"/>
</dbReference>
<dbReference type="FunFam" id="3.40.50.300:FF:000589">
    <property type="entry name" value="ABC transporter, ATP-binding subunit"/>
    <property type="match status" value="1"/>
</dbReference>
<dbReference type="GO" id="GO:0016887">
    <property type="term" value="F:ATP hydrolysis activity"/>
    <property type="evidence" value="ECO:0007669"/>
    <property type="project" value="InterPro"/>
</dbReference>
<dbReference type="InterPro" id="IPR050763">
    <property type="entry name" value="ABC_transporter_ATP-binding"/>
</dbReference>
<feature type="domain" description="ABC transporter" evidence="9">
    <location>
        <begin position="4"/>
        <end position="229"/>
    </location>
</feature>
<keyword evidence="2" id="KW-0813">Transport</keyword>
<evidence type="ECO:0000256" key="5">
    <source>
        <dbReference type="ARBA" id="ARBA00022840"/>
    </source>
</evidence>
<evidence type="ECO:0000256" key="1">
    <source>
        <dbReference type="ARBA" id="ARBA00004202"/>
    </source>
</evidence>
<comment type="caution">
    <text evidence="10">The sequence shown here is derived from an EMBL/GenBank/DDBJ whole genome shotgun (WGS) entry which is preliminary data.</text>
</comment>
<keyword evidence="5 10" id="KW-0067">ATP-binding</keyword>
<dbReference type="EMBL" id="BOOW01000055">
    <property type="protein sequence ID" value="GII97121.1"/>
    <property type="molecule type" value="Genomic_DNA"/>
</dbReference>
<sequence>MPIIEVENLHKKYRDVVAVEDVSFTIEEGEIFGVLGPNGAGKTTSVECLAGLRARDGGRINVAGFDPRTDRDQLRKILGVQLQSAGLPAKLRVHEAMELYASFYPNPADWVELLDRVGLAAKQKTAYGKLSGGQRQRLSIALALVGRPSVAVLDELTTGLDPQARRETWSLIEDIRRSGVTIVLVTHFMEEAERLCDRLALINKGKTIAIDSPSGLIAGVQSEQRVSFRPTTPLTDDALLTALPEVNSVARDGDTITVYGTGNLPYVVTTALAGHGIVAAALRVEQATLDDAFLALTGHTFDGAQS</sequence>
<proteinExistence type="predicted"/>
<keyword evidence="6" id="KW-1278">Translocase</keyword>
<organism evidence="10 11">
    <name type="scientific">Sinosporangium siamense</name>
    <dbReference type="NCBI Taxonomy" id="1367973"/>
    <lineage>
        <taxon>Bacteria</taxon>
        <taxon>Bacillati</taxon>
        <taxon>Actinomycetota</taxon>
        <taxon>Actinomycetes</taxon>
        <taxon>Streptosporangiales</taxon>
        <taxon>Streptosporangiaceae</taxon>
        <taxon>Sinosporangium</taxon>
    </lineage>
</organism>
<dbReference type="PROSITE" id="PS00211">
    <property type="entry name" value="ABC_TRANSPORTER_1"/>
    <property type="match status" value="1"/>
</dbReference>
<dbReference type="CDD" id="cd03230">
    <property type="entry name" value="ABC_DR_subfamily_A"/>
    <property type="match status" value="1"/>
</dbReference>
<dbReference type="InterPro" id="IPR003593">
    <property type="entry name" value="AAA+_ATPase"/>
</dbReference>
<comment type="subcellular location">
    <subcellularLocation>
        <location evidence="1">Cell membrane</location>
        <topology evidence="1">Peripheral membrane protein</topology>
    </subcellularLocation>
</comment>
<evidence type="ECO:0000256" key="2">
    <source>
        <dbReference type="ARBA" id="ARBA00022448"/>
    </source>
</evidence>
<keyword evidence="3" id="KW-1003">Cell membrane</keyword>
<dbReference type="InterPro" id="IPR027417">
    <property type="entry name" value="P-loop_NTPase"/>
</dbReference>
<dbReference type="Proteomes" id="UP000606172">
    <property type="component" value="Unassembled WGS sequence"/>
</dbReference>
<keyword evidence="8" id="KW-0046">Antibiotic resistance</keyword>
<dbReference type="SUPFAM" id="SSF52540">
    <property type="entry name" value="P-loop containing nucleoside triphosphate hydrolases"/>
    <property type="match status" value="1"/>
</dbReference>
<evidence type="ECO:0000313" key="10">
    <source>
        <dbReference type="EMBL" id="GII97121.1"/>
    </source>
</evidence>
<dbReference type="GO" id="GO:0046677">
    <property type="term" value="P:response to antibiotic"/>
    <property type="evidence" value="ECO:0007669"/>
    <property type="project" value="UniProtKB-KW"/>
</dbReference>
<protein>
    <submittedName>
        <fullName evidence="10">Multidrug ABC transporter ATP-binding protein</fullName>
    </submittedName>
</protein>
<dbReference type="InterPro" id="IPR017871">
    <property type="entry name" value="ABC_transporter-like_CS"/>
</dbReference>
<dbReference type="Gene3D" id="3.40.50.300">
    <property type="entry name" value="P-loop containing nucleotide triphosphate hydrolases"/>
    <property type="match status" value="1"/>
</dbReference>
<dbReference type="GO" id="GO:0005524">
    <property type="term" value="F:ATP binding"/>
    <property type="evidence" value="ECO:0007669"/>
    <property type="project" value="UniProtKB-KW"/>
</dbReference>
<dbReference type="PANTHER" id="PTHR42711">
    <property type="entry name" value="ABC TRANSPORTER ATP-BINDING PROTEIN"/>
    <property type="match status" value="1"/>
</dbReference>
<keyword evidence="11" id="KW-1185">Reference proteome</keyword>
<evidence type="ECO:0000256" key="6">
    <source>
        <dbReference type="ARBA" id="ARBA00022967"/>
    </source>
</evidence>
<evidence type="ECO:0000256" key="8">
    <source>
        <dbReference type="ARBA" id="ARBA00023251"/>
    </source>
</evidence>